<proteinExistence type="predicted"/>
<comment type="subcellular location">
    <subcellularLocation>
        <location evidence="1">Membrane</location>
        <topology evidence="1">Multi-pass membrane protein</topology>
    </subcellularLocation>
</comment>
<feature type="transmembrane region" description="Helical" evidence="10">
    <location>
        <begin position="980"/>
        <end position="1005"/>
    </location>
</feature>
<dbReference type="InterPro" id="IPR003593">
    <property type="entry name" value="AAA+_ATPase"/>
</dbReference>
<evidence type="ECO:0000256" key="4">
    <source>
        <dbReference type="ARBA" id="ARBA00022741"/>
    </source>
</evidence>
<sequence>MRHNLFFVFILFQVCFLILCFNGRSVDAQCSTLTGDRLQNCFNGGDCNSGTGVCDCSNTGMFQGDLCEAKRCSSYGTATNTSSSCSCHPSDFAGPSCERCLTNSACLSRYSTEKDLCDKSFVVTERKFIQCEIDSSYQSLFLSKVATFQCNTLKWEEKESPSGRCTLQAWDETTFGEMVISCGLERCTQLGLRSGETAQKIPADKYVGIGCSDIKCSCSKAGGCGAATTAFASLTQGGSVHCNNDTNECILEQPDLSLQMSLHNCGGGECVSELATIPNFPQPSITPIIYGSIGGFLVLCLIVCCAISLLLGTVFDIVHTKRMKTEWKLLTERSHGLNISVQRVSLTKRWGKGKILDDVSCEIETGNLVAIMGASGAGKTSLLDVIAGRNKSASLSGRILYDGISIKKLSQRHVGYVFQDELMFESLTVRETLNFIADLRIPSCVSGKQKRDHVQLVLESLKIAHIAKSRVSRISGGEKRRLSLGVELIALPPCLALDEITSGLDSQTAQLCCNLLQKLCKEKGRTIVCSIHQPRSNIWRMFDKVILLSKGRLIYSGPRTEAVSFLESKGFAMPAETNPADFIIDCLVGMEEREAIQGDCVPQSQIEMYEQQGTSTGPSQNGKVANSDSIEDHVADTQDMDDNVERINATSDQAFDQEYNTEAQVEEFTLNTTDPTVSPIAKNGSIVPPIDDDDDQNDRTEIADSTGKKSSLQLASTSSVEPYFFKSKYAVSYLRQVIVLSRRAFKNFRRNFVLLPLQYGSAIFIGIVVGLMFWKLGFDIAGSQSRSGVLFFSLFILAFGSMSNLDIFIRERRIFTREVASGWYNPLCYFTAKALFDIIPLRIAPPILMGSIFYWMCELNSGAGNFFWFLFILVLFNICSGAMGIMIGIASPSVGIANFTSILMILGNSLFAGFLINRRSLPNFISWASWLSYWSYAFEALLANEFIGQTLTLSPQAVDLSITVGGSFWLSEFGMNQDNFYIDIVAVGCYAALFLIVSGVLLTFVRERR</sequence>
<evidence type="ECO:0008006" key="15">
    <source>
        <dbReference type="Google" id="ProtNLM"/>
    </source>
</evidence>
<dbReference type="GO" id="GO:0140359">
    <property type="term" value="F:ABC-type transporter activity"/>
    <property type="evidence" value="ECO:0007669"/>
    <property type="project" value="InterPro"/>
</dbReference>
<keyword evidence="7 10" id="KW-0472">Membrane</keyword>
<feature type="domain" description="EGF-like" evidence="12">
    <location>
        <begin position="63"/>
        <end position="98"/>
    </location>
</feature>
<dbReference type="InterPro" id="IPR050352">
    <property type="entry name" value="ABCG_transporters"/>
</dbReference>
<dbReference type="SUPFAM" id="SSF52540">
    <property type="entry name" value="P-loop containing nucleoside triphosphate hydrolases"/>
    <property type="match status" value="1"/>
</dbReference>
<comment type="caution">
    <text evidence="8">Lacks conserved residue(s) required for the propagation of feature annotation.</text>
</comment>
<feature type="chain" id="PRO_5031537657" description="ABC transporter domain-containing protein" evidence="11">
    <location>
        <begin position="29"/>
        <end position="1009"/>
    </location>
</feature>
<evidence type="ECO:0000256" key="9">
    <source>
        <dbReference type="SAM" id="MobiDB-lite"/>
    </source>
</evidence>
<dbReference type="PANTHER" id="PTHR48041:SF139">
    <property type="entry name" value="PROTEIN SCARLET"/>
    <property type="match status" value="1"/>
</dbReference>
<feature type="transmembrane region" description="Helical" evidence="10">
    <location>
        <begin position="288"/>
        <end position="318"/>
    </location>
</feature>
<protein>
    <recommendedName>
        <fullName evidence="15">ABC transporter domain-containing protein</fullName>
    </recommendedName>
</protein>
<evidence type="ECO:0000259" key="12">
    <source>
        <dbReference type="PROSITE" id="PS50026"/>
    </source>
</evidence>
<keyword evidence="4" id="KW-0547">Nucleotide-binding</keyword>
<accession>A0A7S1KTZ6</accession>
<dbReference type="Pfam" id="PF00005">
    <property type="entry name" value="ABC_tran"/>
    <property type="match status" value="1"/>
</dbReference>
<dbReference type="InterPro" id="IPR003439">
    <property type="entry name" value="ABC_transporter-like_ATP-bd"/>
</dbReference>
<keyword evidence="6 10" id="KW-1133">Transmembrane helix</keyword>
<evidence type="ECO:0000256" key="11">
    <source>
        <dbReference type="SAM" id="SignalP"/>
    </source>
</evidence>
<feature type="domain" description="ABC transporter" evidence="13">
    <location>
        <begin position="341"/>
        <end position="575"/>
    </location>
</feature>
<evidence type="ECO:0000256" key="10">
    <source>
        <dbReference type="SAM" id="Phobius"/>
    </source>
</evidence>
<evidence type="ECO:0000256" key="3">
    <source>
        <dbReference type="ARBA" id="ARBA00022692"/>
    </source>
</evidence>
<keyword evidence="8" id="KW-0245">EGF-like domain</keyword>
<keyword evidence="5" id="KW-0067">ATP-binding</keyword>
<keyword evidence="11" id="KW-0732">Signal</keyword>
<evidence type="ECO:0000256" key="1">
    <source>
        <dbReference type="ARBA" id="ARBA00004141"/>
    </source>
</evidence>
<evidence type="ECO:0000313" key="14">
    <source>
        <dbReference type="EMBL" id="CAD9085927.1"/>
    </source>
</evidence>
<feature type="transmembrane region" description="Helical" evidence="10">
    <location>
        <begin position="866"/>
        <end position="889"/>
    </location>
</feature>
<dbReference type="InterPro" id="IPR017871">
    <property type="entry name" value="ABC_transporter-like_CS"/>
</dbReference>
<name>A0A7S1KTZ6_9EUKA</name>
<dbReference type="SMART" id="SM00382">
    <property type="entry name" value="AAA"/>
    <property type="match status" value="1"/>
</dbReference>
<feature type="region of interest" description="Disordered" evidence="9">
    <location>
        <begin position="677"/>
        <end position="707"/>
    </location>
</feature>
<feature type="transmembrane region" description="Helical" evidence="10">
    <location>
        <begin position="896"/>
        <end position="916"/>
    </location>
</feature>
<feature type="transmembrane region" description="Helical" evidence="10">
    <location>
        <begin position="752"/>
        <end position="774"/>
    </location>
</feature>
<dbReference type="PROSITE" id="PS50026">
    <property type="entry name" value="EGF_3"/>
    <property type="match status" value="1"/>
</dbReference>
<feature type="transmembrane region" description="Helical" evidence="10">
    <location>
        <begin position="789"/>
        <end position="809"/>
    </location>
</feature>
<dbReference type="EMBL" id="HBGD01011146">
    <property type="protein sequence ID" value="CAD9085927.1"/>
    <property type="molecule type" value="Transcribed_RNA"/>
</dbReference>
<evidence type="ECO:0000259" key="13">
    <source>
        <dbReference type="PROSITE" id="PS50893"/>
    </source>
</evidence>
<dbReference type="InterPro" id="IPR013525">
    <property type="entry name" value="ABC2_TM"/>
</dbReference>
<evidence type="ECO:0000256" key="2">
    <source>
        <dbReference type="ARBA" id="ARBA00022448"/>
    </source>
</evidence>
<evidence type="ECO:0000256" key="7">
    <source>
        <dbReference type="ARBA" id="ARBA00023136"/>
    </source>
</evidence>
<dbReference type="GO" id="GO:0016020">
    <property type="term" value="C:membrane"/>
    <property type="evidence" value="ECO:0007669"/>
    <property type="project" value="UniProtKB-SubCell"/>
</dbReference>
<dbReference type="PROSITE" id="PS00211">
    <property type="entry name" value="ABC_TRANSPORTER_1"/>
    <property type="match status" value="1"/>
</dbReference>
<dbReference type="PROSITE" id="PS50893">
    <property type="entry name" value="ABC_TRANSPORTER_2"/>
    <property type="match status" value="1"/>
</dbReference>
<dbReference type="Pfam" id="PF19055">
    <property type="entry name" value="ABC2_membrane_7"/>
    <property type="match status" value="1"/>
</dbReference>
<dbReference type="Gene3D" id="3.40.50.300">
    <property type="entry name" value="P-loop containing nucleotide triphosphate hydrolases"/>
    <property type="match status" value="1"/>
</dbReference>
<dbReference type="AlphaFoldDB" id="A0A7S1KTZ6"/>
<dbReference type="GO" id="GO:0016887">
    <property type="term" value="F:ATP hydrolysis activity"/>
    <property type="evidence" value="ECO:0007669"/>
    <property type="project" value="InterPro"/>
</dbReference>
<dbReference type="InterPro" id="IPR043926">
    <property type="entry name" value="ABCG_dom"/>
</dbReference>
<reference evidence="14" key="1">
    <citation type="submission" date="2021-01" db="EMBL/GenBank/DDBJ databases">
        <authorList>
            <person name="Corre E."/>
            <person name="Pelletier E."/>
            <person name="Niang G."/>
            <person name="Scheremetjew M."/>
            <person name="Finn R."/>
            <person name="Kale V."/>
            <person name="Holt S."/>
            <person name="Cochrane G."/>
            <person name="Meng A."/>
            <person name="Brown T."/>
            <person name="Cohen L."/>
        </authorList>
    </citation>
    <scope>NUCLEOTIDE SEQUENCE</scope>
    <source>
        <strain evidence="14">WS</strain>
    </source>
</reference>
<gene>
    <name evidence="14" type="ORF">PCOS0759_LOCUS9181</name>
</gene>
<evidence type="ECO:0000256" key="8">
    <source>
        <dbReference type="PROSITE-ProRule" id="PRU00076"/>
    </source>
</evidence>
<keyword evidence="3 10" id="KW-0812">Transmembrane</keyword>
<dbReference type="InterPro" id="IPR027417">
    <property type="entry name" value="P-loop_NTPase"/>
</dbReference>
<dbReference type="InterPro" id="IPR000742">
    <property type="entry name" value="EGF"/>
</dbReference>
<evidence type="ECO:0000256" key="6">
    <source>
        <dbReference type="ARBA" id="ARBA00022989"/>
    </source>
</evidence>
<keyword evidence="2" id="KW-0813">Transport</keyword>
<dbReference type="Pfam" id="PF01061">
    <property type="entry name" value="ABC2_membrane"/>
    <property type="match status" value="1"/>
</dbReference>
<dbReference type="GO" id="GO:0005524">
    <property type="term" value="F:ATP binding"/>
    <property type="evidence" value="ECO:0007669"/>
    <property type="project" value="UniProtKB-KW"/>
</dbReference>
<feature type="transmembrane region" description="Helical" evidence="10">
    <location>
        <begin position="830"/>
        <end position="854"/>
    </location>
</feature>
<feature type="signal peptide" evidence="11">
    <location>
        <begin position="1"/>
        <end position="28"/>
    </location>
</feature>
<dbReference type="PANTHER" id="PTHR48041">
    <property type="entry name" value="ABC TRANSPORTER G FAMILY MEMBER 28"/>
    <property type="match status" value="1"/>
</dbReference>
<evidence type="ECO:0000256" key="5">
    <source>
        <dbReference type="ARBA" id="ARBA00022840"/>
    </source>
</evidence>
<organism evidence="14">
    <name type="scientific">Percolomonas cosmopolitus</name>
    <dbReference type="NCBI Taxonomy" id="63605"/>
    <lineage>
        <taxon>Eukaryota</taxon>
        <taxon>Discoba</taxon>
        <taxon>Heterolobosea</taxon>
        <taxon>Tetramitia</taxon>
        <taxon>Eutetramitia</taxon>
        <taxon>Percolomonadidae</taxon>
        <taxon>Percolomonas</taxon>
    </lineage>
</organism>